<dbReference type="RefSeq" id="WP_021758938.1">
    <property type="nucleotide sequence ID" value="NC_022444.1"/>
</dbReference>
<accession>T2G804</accession>
<reference evidence="3" key="2">
    <citation type="submission" date="2013-07" db="EMBL/GenBank/DDBJ databases">
        <authorList>
            <person name="Morais-Silva F.O."/>
            <person name="Rezende A.M."/>
            <person name="Pimentel C."/>
            <person name="Resende D.M."/>
            <person name="Santos C.I."/>
            <person name="Clemente C."/>
            <person name="de Oliveira L.M."/>
            <person name="da Silva S.M."/>
            <person name="Costa D.A."/>
            <person name="Varela-Raposo A."/>
            <person name="Horacio E.C.A."/>
            <person name="Matos M."/>
            <person name="Flores O."/>
            <person name="Ruiz J.C."/>
            <person name="Rodrigues-Pousada C."/>
        </authorList>
    </citation>
    <scope>NUCLEOTIDE SEQUENCE [LARGE SCALE GENOMIC DNA]</scope>
    <source>
        <strain evidence="3">ATCC 19364 / DSM 1382 / NCIMB 9332 / VKM B-1759</strain>
    </source>
</reference>
<evidence type="ECO:0000259" key="1">
    <source>
        <dbReference type="SMART" id="SM00834"/>
    </source>
</evidence>
<evidence type="ECO:0000313" key="3">
    <source>
        <dbReference type="Proteomes" id="UP000016587"/>
    </source>
</evidence>
<reference evidence="2 3" key="1">
    <citation type="journal article" date="2013" name="J. Bacteriol.">
        <title>Roles of HynAB and Ech, the only two hydrogenases found in the model sulfate reducer Desulfovibrio gigas.</title>
        <authorList>
            <person name="Morais-Silva F.O."/>
            <person name="Santos C.I."/>
            <person name="Rodrigues R."/>
            <person name="Pereira I.A."/>
            <person name="Rodrigues-Pousada C."/>
        </authorList>
    </citation>
    <scope>NUCLEOTIDE SEQUENCE [LARGE SCALE GENOMIC DNA]</scope>
    <source>
        <strain evidence="3">ATCC 19364 / DSM 1382 / NCIMB 9332 / VKM B-1759</strain>
    </source>
</reference>
<dbReference type="Gene3D" id="2.20.28.30">
    <property type="entry name" value="RNA polymerase ii, chain L"/>
    <property type="match status" value="1"/>
</dbReference>
<dbReference type="STRING" id="1121448.DGI_0395"/>
<dbReference type="eggNOG" id="COG2331">
    <property type="taxonomic scope" value="Bacteria"/>
</dbReference>
<feature type="domain" description="Putative regulatory protein FmdB zinc ribbon" evidence="1">
    <location>
        <begin position="1"/>
        <end position="41"/>
    </location>
</feature>
<dbReference type="KEGG" id="dgg:DGI_0395"/>
<dbReference type="HOGENOM" id="CLU_136025_4_0_7"/>
<gene>
    <name evidence="2" type="ORF">DGI_0395</name>
</gene>
<dbReference type="EMBL" id="CP006585">
    <property type="protein sequence ID" value="AGW12314.1"/>
    <property type="molecule type" value="Genomic_DNA"/>
</dbReference>
<dbReference type="AlphaFoldDB" id="T2G804"/>
<proteinExistence type="predicted"/>
<evidence type="ECO:0000313" key="2">
    <source>
        <dbReference type="EMBL" id="AGW12314.1"/>
    </source>
</evidence>
<dbReference type="NCBIfam" id="TIGR02605">
    <property type="entry name" value="CxxC_CxxC_SSSS"/>
    <property type="match status" value="1"/>
</dbReference>
<dbReference type="Proteomes" id="UP000016587">
    <property type="component" value="Chromosome"/>
</dbReference>
<dbReference type="OrthoDB" id="9813321at2"/>
<keyword evidence="3" id="KW-1185">Reference proteome</keyword>
<dbReference type="InterPro" id="IPR013429">
    <property type="entry name" value="Regulatory_FmdB_Zinc_ribbon"/>
</dbReference>
<name>T2G804_MEGG1</name>
<dbReference type="Pfam" id="PF09723">
    <property type="entry name" value="Zn_ribbon_8"/>
    <property type="match status" value="1"/>
</dbReference>
<sequence>MPIFEYRCGQCGREFEELVFKDDAAVPCPKCGSTETEKLMSCCRFKTGPSPFPYKDQAIPAPAAGPSSRSACASCSGGSCATCK</sequence>
<dbReference type="SMART" id="SM00834">
    <property type="entry name" value="CxxC_CXXC_SSSS"/>
    <property type="match status" value="1"/>
</dbReference>
<dbReference type="PATRIC" id="fig|1121448.10.peg.395"/>
<organism evidence="2 3">
    <name type="scientific">Megalodesulfovibrio gigas (strain ATCC 19364 / DSM 1382 / NCIMB 9332 / VKM B-1759)</name>
    <name type="common">Desulfovibrio gigas</name>
    <dbReference type="NCBI Taxonomy" id="1121448"/>
    <lineage>
        <taxon>Bacteria</taxon>
        <taxon>Pseudomonadati</taxon>
        <taxon>Thermodesulfobacteriota</taxon>
        <taxon>Desulfovibrionia</taxon>
        <taxon>Desulfovibrionales</taxon>
        <taxon>Desulfovibrionaceae</taxon>
        <taxon>Megalodesulfovibrio</taxon>
    </lineage>
</organism>
<protein>
    <submittedName>
        <fullName evidence="2">Putative regulatory protein, FmdB family</fullName>
    </submittedName>
</protein>